<protein>
    <submittedName>
        <fullName evidence="1">Uncharacterized protein</fullName>
    </submittedName>
</protein>
<dbReference type="OrthoDB" id="6044810at2"/>
<name>A0A1A6Y1L5_STEMA</name>
<sequence length="150" mass="17101">MKKNSCIERFTRLFAAQREGNEASRVAQYSIAEEIMGPESLSAEDCCKARRDSACRDMTAFEATMEFAKVVQLNTGVSGRRFDLRVCDASMFRAIWKARQMVDMTGINYRDYVQRAVTYLRHCGKKRITPAMLVSAEVQLHVMELDAVSR</sequence>
<proteinExistence type="predicted"/>
<organism evidence="1 2">
    <name type="scientific">Stenotrophomonas maltophilia</name>
    <name type="common">Pseudomonas maltophilia</name>
    <name type="synonym">Xanthomonas maltophilia</name>
    <dbReference type="NCBI Taxonomy" id="40324"/>
    <lineage>
        <taxon>Bacteria</taxon>
        <taxon>Pseudomonadati</taxon>
        <taxon>Pseudomonadota</taxon>
        <taxon>Gammaproteobacteria</taxon>
        <taxon>Lysobacterales</taxon>
        <taxon>Lysobacteraceae</taxon>
        <taxon>Stenotrophomonas</taxon>
        <taxon>Stenotrophomonas maltophilia group</taxon>
    </lineage>
</organism>
<reference evidence="1 2" key="1">
    <citation type="submission" date="2016-05" db="EMBL/GenBank/DDBJ databases">
        <title>Draft Genome Sequences of Stenotrophomonas maltophilia Strains Sm32COP, Sm41DVV, Sm46PAILV, SmF3, SmF22, SmSOFb1 and SmCVFa1, Isolated from Different Manures, in France.</title>
        <authorList>
            <person name="Nazaret S."/>
            <person name="Bodilis J."/>
        </authorList>
    </citation>
    <scope>NUCLEOTIDE SEQUENCE [LARGE SCALE GENOMIC DNA]</scope>
    <source>
        <strain evidence="1 2">Sm46PAILV</strain>
    </source>
</reference>
<evidence type="ECO:0000313" key="2">
    <source>
        <dbReference type="Proteomes" id="UP000092256"/>
    </source>
</evidence>
<dbReference type="Proteomes" id="UP000092256">
    <property type="component" value="Unassembled WGS sequence"/>
</dbReference>
<evidence type="ECO:0000313" key="1">
    <source>
        <dbReference type="EMBL" id="OBU69722.1"/>
    </source>
</evidence>
<dbReference type="EMBL" id="LYVJ01000002">
    <property type="protein sequence ID" value="OBU69722.1"/>
    <property type="molecule type" value="Genomic_DNA"/>
</dbReference>
<gene>
    <name evidence="1" type="ORF">A9K58_03355</name>
</gene>
<comment type="caution">
    <text evidence="1">The sequence shown here is derived from an EMBL/GenBank/DDBJ whole genome shotgun (WGS) entry which is preliminary data.</text>
</comment>
<accession>A0A1A6Y1L5</accession>
<dbReference type="AlphaFoldDB" id="A0A1A6Y1L5"/>
<dbReference type="RefSeq" id="WP_065197984.1">
    <property type="nucleotide sequence ID" value="NZ_LYVJ01000002.1"/>
</dbReference>